<evidence type="ECO:0000256" key="13">
    <source>
        <dbReference type="SAM" id="SignalP"/>
    </source>
</evidence>
<comment type="function">
    <text evidence="1 11">Assembles around the rod to form the L-ring and probably protects the motor/basal body from shearing forces during rotation.</text>
</comment>
<comment type="subunit">
    <text evidence="4 11">The basal body constitutes a major portion of the flagellar organelle and consists of four rings (L,P,S, and M) mounted on a central rod.</text>
</comment>
<comment type="caution">
    <text evidence="14">The sequence shown here is derived from an EMBL/GenBank/DDBJ whole genome shotgun (WGS) entry which is preliminary data.</text>
</comment>
<organism evidence="14 15">
    <name type="scientific">Thioalkalivibrio denitrificans</name>
    <dbReference type="NCBI Taxonomy" id="108003"/>
    <lineage>
        <taxon>Bacteria</taxon>
        <taxon>Pseudomonadati</taxon>
        <taxon>Pseudomonadota</taxon>
        <taxon>Gammaproteobacteria</taxon>
        <taxon>Chromatiales</taxon>
        <taxon>Ectothiorhodospiraceae</taxon>
        <taxon>Thioalkalivibrio</taxon>
    </lineage>
</organism>
<evidence type="ECO:0000256" key="3">
    <source>
        <dbReference type="ARBA" id="ARBA00006929"/>
    </source>
</evidence>
<dbReference type="OrthoDB" id="9789463at2"/>
<proteinExistence type="inferred from homology"/>
<sequence length="229" mass="24748">MTTAINTRIRSMPALLLAALLLGGCASVMPVQRGDNPDFTAVKPPEPIPAEYNNGAIYQSSYEIRLFEDYKARRVGDILTVRLAERTQARKSANTSTSKDSSASIGTPTILGHEVPEFETSVGGSRSFEGQGDSAQSNQLDGQITVMVADVLPNGNLVVQGEKWIRLNQGEEYIRLRGIVRPVDVRADNTVLSTQIANAQVAYGGSGTLADSNSPGWLTRFFNSPIFPF</sequence>
<feature type="signal peptide" evidence="13">
    <location>
        <begin position="1"/>
        <end position="33"/>
    </location>
</feature>
<feature type="chain" id="PRO_5010719576" description="Flagellar L-ring protein" evidence="13">
    <location>
        <begin position="34"/>
        <end position="229"/>
    </location>
</feature>
<dbReference type="STRING" id="108003.B1C78_03865"/>
<accession>A0A1V3NQH0</accession>
<gene>
    <name evidence="11" type="primary">flgH</name>
    <name evidence="14" type="ORF">B1C78_03865</name>
</gene>
<evidence type="ECO:0000313" key="14">
    <source>
        <dbReference type="EMBL" id="OOG27128.1"/>
    </source>
</evidence>
<keyword evidence="7" id="KW-0564">Palmitate</keyword>
<keyword evidence="6 11" id="KW-0472">Membrane</keyword>
<evidence type="ECO:0000256" key="10">
    <source>
        <dbReference type="ARBA" id="ARBA00023288"/>
    </source>
</evidence>
<dbReference type="PANTHER" id="PTHR34933:SF1">
    <property type="entry name" value="FLAGELLAR L-RING PROTEIN"/>
    <property type="match status" value="1"/>
</dbReference>
<dbReference type="HAMAP" id="MF_00415">
    <property type="entry name" value="FlgH"/>
    <property type="match status" value="1"/>
</dbReference>
<dbReference type="EMBL" id="MVBK01000021">
    <property type="protein sequence ID" value="OOG27128.1"/>
    <property type="molecule type" value="Genomic_DNA"/>
</dbReference>
<comment type="similarity">
    <text evidence="3 11">Belongs to the FlgH family.</text>
</comment>
<keyword evidence="8 11" id="KW-0975">Bacterial flagellum</keyword>
<protein>
    <recommendedName>
        <fullName evidence="11">Flagellar L-ring protein</fullName>
    </recommendedName>
    <alternativeName>
        <fullName evidence="11">Basal body L-ring protein</fullName>
    </alternativeName>
</protein>
<evidence type="ECO:0000256" key="1">
    <source>
        <dbReference type="ARBA" id="ARBA00002591"/>
    </source>
</evidence>
<keyword evidence="15" id="KW-1185">Reference proteome</keyword>
<keyword evidence="14" id="KW-0282">Flagellum</keyword>
<dbReference type="AlphaFoldDB" id="A0A1V3NQH0"/>
<name>A0A1V3NQH0_9GAMM</name>
<dbReference type="NCBIfam" id="NF001304">
    <property type="entry name" value="PRK00249.1-4"/>
    <property type="match status" value="1"/>
</dbReference>
<dbReference type="PRINTS" id="PR01008">
    <property type="entry name" value="FLGLRINGFLGH"/>
</dbReference>
<keyword evidence="5 13" id="KW-0732">Signal</keyword>
<dbReference type="GO" id="GO:0009427">
    <property type="term" value="C:bacterial-type flagellum basal body, distal rod, L ring"/>
    <property type="evidence" value="ECO:0007669"/>
    <property type="project" value="InterPro"/>
</dbReference>
<evidence type="ECO:0000256" key="6">
    <source>
        <dbReference type="ARBA" id="ARBA00023136"/>
    </source>
</evidence>
<keyword evidence="9 11" id="KW-0998">Cell outer membrane</keyword>
<dbReference type="InterPro" id="IPR000527">
    <property type="entry name" value="Flag_Lring"/>
</dbReference>
<dbReference type="GO" id="GO:0009279">
    <property type="term" value="C:cell outer membrane"/>
    <property type="evidence" value="ECO:0007669"/>
    <property type="project" value="UniProtKB-SubCell"/>
</dbReference>
<evidence type="ECO:0000256" key="5">
    <source>
        <dbReference type="ARBA" id="ARBA00022729"/>
    </source>
</evidence>
<keyword evidence="10" id="KW-0449">Lipoprotein</keyword>
<evidence type="ECO:0000256" key="4">
    <source>
        <dbReference type="ARBA" id="ARBA00011439"/>
    </source>
</evidence>
<dbReference type="Pfam" id="PF02107">
    <property type="entry name" value="FlgH"/>
    <property type="match status" value="1"/>
</dbReference>
<reference evidence="14 15" key="1">
    <citation type="submission" date="2017-02" db="EMBL/GenBank/DDBJ databases">
        <title>Genomic diversity within the haloalkaliphilic genus Thioalkalivibrio.</title>
        <authorList>
            <person name="Ahn A.-C."/>
            <person name="Meier-Kolthoff J."/>
            <person name="Overmars L."/>
            <person name="Richter M."/>
            <person name="Woyke T."/>
            <person name="Sorokin D.Y."/>
            <person name="Muyzer G."/>
        </authorList>
    </citation>
    <scope>NUCLEOTIDE SEQUENCE [LARGE SCALE GENOMIC DNA]</scope>
    <source>
        <strain evidence="14 15">ALJD</strain>
    </source>
</reference>
<dbReference type="GO" id="GO:0071973">
    <property type="term" value="P:bacterial-type flagellum-dependent cell motility"/>
    <property type="evidence" value="ECO:0007669"/>
    <property type="project" value="InterPro"/>
</dbReference>
<evidence type="ECO:0000256" key="7">
    <source>
        <dbReference type="ARBA" id="ARBA00023139"/>
    </source>
</evidence>
<comment type="subcellular location">
    <subcellularLocation>
        <location evidence="11">Cell outer membrane</location>
    </subcellularLocation>
    <subcellularLocation>
        <location evidence="11">Bacterial flagellum basal body</location>
    </subcellularLocation>
    <subcellularLocation>
        <location evidence="2">Membrane</location>
        <topology evidence="2">Lipid-anchor</topology>
    </subcellularLocation>
</comment>
<evidence type="ECO:0000256" key="9">
    <source>
        <dbReference type="ARBA" id="ARBA00023237"/>
    </source>
</evidence>
<dbReference type="RefSeq" id="WP_077277821.1">
    <property type="nucleotide sequence ID" value="NZ_MVBK01000021.1"/>
</dbReference>
<evidence type="ECO:0000256" key="11">
    <source>
        <dbReference type="HAMAP-Rule" id="MF_00415"/>
    </source>
</evidence>
<evidence type="ECO:0000256" key="8">
    <source>
        <dbReference type="ARBA" id="ARBA00023143"/>
    </source>
</evidence>
<feature type="region of interest" description="Disordered" evidence="12">
    <location>
        <begin position="89"/>
        <end position="110"/>
    </location>
</feature>
<dbReference type="Proteomes" id="UP000189462">
    <property type="component" value="Unassembled WGS sequence"/>
</dbReference>
<keyword evidence="14" id="KW-0966">Cell projection</keyword>
<keyword evidence="14" id="KW-0969">Cilium</keyword>
<evidence type="ECO:0000256" key="2">
    <source>
        <dbReference type="ARBA" id="ARBA00004635"/>
    </source>
</evidence>
<dbReference type="PANTHER" id="PTHR34933">
    <property type="entry name" value="FLAGELLAR L-RING PROTEIN"/>
    <property type="match status" value="1"/>
</dbReference>
<evidence type="ECO:0000313" key="15">
    <source>
        <dbReference type="Proteomes" id="UP000189462"/>
    </source>
</evidence>
<feature type="compositionally biased region" description="Polar residues" evidence="12">
    <location>
        <begin position="90"/>
        <end position="107"/>
    </location>
</feature>
<dbReference type="GO" id="GO:0003774">
    <property type="term" value="F:cytoskeletal motor activity"/>
    <property type="evidence" value="ECO:0007669"/>
    <property type="project" value="InterPro"/>
</dbReference>
<evidence type="ECO:0000256" key="12">
    <source>
        <dbReference type="SAM" id="MobiDB-lite"/>
    </source>
</evidence>